<dbReference type="GO" id="GO:0006508">
    <property type="term" value="P:proteolysis"/>
    <property type="evidence" value="ECO:0007669"/>
    <property type="project" value="InterPro"/>
</dbReference>
<feature type="region of interest" description="Disordered" evidence="2">
    <location>
        <begin position="506"/>
        <end position="570"/>
    </location>
</feature>
<dbReference type="AlphaFoldDB" id="A0A225UTR8"/>
<evidence type="ECO:0000256" key="2">
    <source>
        <dbReference type="SAM" id="MobiDB-lite"/>
    </source>
</evidence>
<dbReference type="GO" id="GO:0004190">
    <property type="term" value="F:aspartic-type endopeptidase activity"/>
    <property type="evidence" value="ECO:0007669"/>
    <property type="project" value="InterPro"/>
</dbReference>
<feature type="domain" description="Peptidase A2" evidence="3">
    <location>
        <begin position="240"/>
        <end position="254"/>
    </location>
</feature>
<evidence type="ECO:0000313" key="5">
    <source>
        <dbReference type="Proteomes" id="UP000198211"/>
    </source>
</evidence>
<evidence type="ECO:0000259" key="3">
    <source>
        <dbReference type="PROSITE" id="PS50175"/>
    </source>
</evidence>
<proteinExistence type="predicted"/>
<comment type="caution">
    <text evidence="4">The sequence shown here is derived from an EMBL/GenBank/DDBJ whole genome shotgun (WGS) entry which is preliminary data.</text>
</comment>
<dbReference type="OrthoDB" id="117285at2759"/>
<dbReference type="Gene3D" id="2.40.70.10">
    <property type="entry name" value="Acid Proteases"/>
    <property type="match status" value="1"/>
</dbReference>
<feature type="non-terminal residue" evidence="4">
    <location>
        <position position="663"/>
    </location>
</feature>
<feature type="compositionally biased region" description="Acidic residues" evidence="2">
    <location>
        <begin position="512"/>
        <end position="526"/>
    </location>
</feature>
<name>A0A225UTR8_9STRA</name>
<evidence type="ECO:0000313" key="4">
    <source>
        <dbReference type="EMBL" id="OWY96397.1"/>
    </source>
</evidence>
<dbReference type="PROSITE" id="PS50175">
    <property type="entry name" value="ASP_PROT_RETROV"/>
    <property type="match status" value="1"/>
</dbReference>
<dbReference type="SUPFAM" id="SSF50630">
    <property type="entry name" value="Acid proteases"/>
    <property type="match status" value="1"/>
</dbReference>
<evidence type="ECO:0000256" key="1">
    <source>
        <dbReference type="ARBA" id="ARBA00022801"/>
    </source>
</evidence>
<accession>A0A225UTR8</accession>
<dbReference type="InterPro" id="IPR001995">
    <property type="entry name" value="Peptidase_A2_cat"/>
</dbReference>
<dbReference type="InterPro" id="IPR034122">
    <property type="entry name" value="Retropepsin-like_bacterial"/>
</dbReference>
<dbReference type="CDD" id="cd05483">
    <property type="entry name" value="retropepsin_like_bacteria"/>
    <property type="match status" value="1"/>
</dbReference>
<protein>
    <recommendedName>
        <fullName evidence="3">Peptidase A2 domain-containing protein</fullName>
    </recommendedName>
</protein>
<keyword evidence="1" id="KW-0378">Hydrolase</keyword>
<dbReference type="Proteomes" id="UP000198211">
    <property type="component" value="Unassembled WGS sequence"/>
</dbReference>
<dbReference type="InterPro" id="IPR001969">
    <property type="entry name" value="Aspartic_peptidase_AS"/>
</dbReference>
<dbReference type="Pfam" id="PF13650">
    <property type="entry name" value="Asp_protease_2"/>
    <property type="match status" value="1"/>
</dbReference>
<organism evidence="4 5">
    <name type="scientific">Phytophthora megakarya</name>
    <dbReference type="NCBI Taxonomy" id="4795"/>
    <lineage>
        <taxon>Eukaryota</taxon>
        <taxon>Sar</taxon>
        <taxon>Stramenopiles</taxon>
        <taxon>Oomycota</taxon>
        <taxon>Peronosporomycetes</taxon>
        <taxon>Peronosporales</taxon>
        <taxon>Peronosporaceae</taxon>
        <taxon>Phytophthora</taxon>
    </lineage>
</organism>
<dbReference type="InterPro" id="IPR021109">
    <property type="entry name" value="Peptidase_aspartic_dom_sf"/>
</dbReference>
<dbReference type="EMBL" id="NBNE01011682">
    <property type="protein sequence ID" value="OWY96397.1"/>
    <property type="molecule type" value="Genomic_DNA"/>
</dbReference>
<keyword evidence="5" id="KW-1185">Reference proteome</keyword>
<dbReference type="PROSITE" id="PS00141">
    <property type="entry name" value="ASP_PROTEASE"/>
    <property type="match status" value="1"/>
</dbReference>
<reference evidence="5" key="1">
    <citation type="submission" date="2017-03" db="EMBL/GenBank/DDBJ databases">
        <title>Phytopthora megakarya and P. palmivora, two closely related causual agents of cacao black pod achieved similar genome size and gene model numbers by different mechanisms.</title>
        <authorList>
            <person name="Ali S."/>
            <person name="Shao J."/>
            <person name="Larry D.J."/>
            <person name="Kronmiller B."/>
            <person name="Shen D."/>
            <person name="Strem M.D."/>
            <person name="Melnick R.L."/>
            <person name="Guiltinan M.J."/>
            <person name="Tyler B.M."/>
            <person name="Meinhardt L.W."/>
            <person name="Bailey B.A."/>
        </authorList>
    </citation>
    <scope>NUCLEOTIDE SEQUENCE [LARGE SCALE GENOMIC DNA]</scope>
    <source>
        <strain evidence="5">zdho120</strain>
    </source>
</reference>
<gene>
    <name evidence="4" type="ORF">PHMEG_00033342</name>
</gene>
<sequence length="663" mass="74518">MKELSRLRTTTNSEQPLTELSLEAISVHNKVEHLQVDLIKVAIDLLLVKCGRGFSKPQYGPCAACAGLNHSTHYCFRRCKLCQQVHDAGQCEAFNELAKILRTKVDKNDISPELQKIVFGCLPTETGLDLIVQPQLAERVIGGDCIYAFISKCNYPDEDNDYCMRFEKERGISLGGMKITQDGDEYRWEKVAETGSMVSVHAKMVKLLPGERMGWWSSKRFDQRVRMRAIVRGAVNDVRIPILLDTGANVSIISTRLAKRLRLQQIRGHGRQLEVQGIKKGKMSTIIRVAAKITLGWNTVYEFDFWVMEHSAGSEVVLGTDFMIPAGIRLDLFHATAKLPDEVMIPLVKAQNSDDDIPEGMRVPGGPNDNLQIAAGGWADFRLQRNKPSLGTHDVWVRRTPALIPTITKFKKGQPTCVRLTNISHHTEYCPAHLSVVMWVPRGYLPKMAGYVQVGSPKYEEWQVLAYAGARDETLFQWECELYEKWLASQPSMVDIRPYTMPTSILQRSEESPSESDEHVDDDDEWSVTPDIADPRSSIDQWSIDGGSPELARATSAQDDLPDAESSSDRTVIGAIDDDLYWGDTANAQETPASTHHQREKTSEEALVDLERTFVCVMRVLSTEGRNEPSDDDYDEHEANYISLENYAQELAFLPDLTEPSVT</sequence>